<reference evidence="4" key="1">
    <citation type="journal article" date="2020" name="Stud. Mycol.">
        <title>101 Dothideomycetes genomes: a test case for predicting lifestyles and emergence of pathogens.</title>
        <authorList>
            <person name="Haridas S."/>
            <person name="Albert R."/>
            <person name="Binder M."/>
            <person name="Bloem J."/>
            <person name="Labutti K."/>
            <person name="Salamov A."/>
            <person name="Andreopoulos B."/>
            <person name="Baker S."/>
            <person name="Barry K."/>
            <person name="Bills G."/>
            <person name="Bluhm B."/>
            <person name="Cannon C."/>
            <person name="Castanera R."/>
            <person name="Culley D."/>
            <person name="Daum C."/>
            <person name="Ezra D."/>
            <person name="Gonzalez J."/>
            <person name="Henrissat B."/>
            <person name="Kuo A."/>
            <person name="Liang C."/>
            <person name="Lipzen A."/>
            <person name="Lutzoni F."/>
            <person name="Magnuson J."/>
            <person name="Mondo S."/>
            <person name="Nolan M."/>
            <person name="Ohm R."/>
            <person name="Pangilinan J."/>
            <person name="Park H.-J."/>
            <person name="Ramirez L."/>
            <person name="Alfaro M."/>
            <person name="Sun H."/>
            <person name="Tritt A."/>
            <person name="Yoshinaga Y."/>
            <person name="Zwiers L.-H."/>
            <person name="Turgeon B."/>
            <person name="Goodwin S."/>
            <person name="Spatafora J."/>
            <person name="Crous P."/>
            <person name="Grigoriev I."/>
        </authorList>
    </citation>
    <scope>NUCLEOTIDE SEQUENCE</scope>
    <source>
        <strain evidence="4">CBS 122681</strain>
    </source>
</reference>
<feature type="compositionally biased region" description="Low complexity" evidence="2">
    <location>
        <begin position="409"/>
        <end position="420"/>
    </location>
</feature>
<dbReference type="OrthoDB" id="5873279at2759"/>
<dbReference type="GO" id="GO:0031588">
    <property type="term" value="C:nucleotide-activated protein kinase complex"/>
    <property type="evidence" value="ECO:0007669"/>
    <property type="project" value="TreeGrafter"/>
</dbReference>
<feature type="domain" description="AMP-activated protein kinase glycogen-binding" evidence="3">
    <location>
        <begin position="4"/>
        <end position="79"/>
    </location>
</feature>
<proteinExistence type="inferred from homology"/>
<dbReference type="PANTHER" id="PTHR10343">
    <property type="entry name" value="5'-AMP-ACTIVATED PROTEIN KINASE , BETA SUBUNIT"/>
    <property type="match status" value="1"/>
</dbReference>
<keyword evidence="5" id="KW-1185">Reference proteome</keyword>
<feature type="region of interest" description="Disordered" evidence="2">
    <location>
        <begin position="394"/>
        <end position="591"/>
    </location>
</feature>
<feature type="compositionally biased region" description="Low complexity" evidence="2">
    <location>
        <begin position="295"/>
        <end position="306"/>
    </location>
</feature>
<dbReference type="Proteomes" id="UP000799324">
    <property type="component" value="Unassembled WGS sequence"/>
</dbReference>
<dbReference type="GO" id="GO:0005634">
    <property type="term" value="C:nucleus"/>
    <property type="evidence" value="ECO:0007669"/>
    <property type="project" value="TreeGrafter"/>
</dbReference>
<gene>
    <name evidence="4" type="ORF">K491DRAFT_716250</name>
</gene>
<evidence type="ECO:0000313" key="5">
    <source>
        <dbReference type="Proteomes" id="UP000799324"/>
    </source>
</evidence>
<dbReference type="Pfam" id="PF16561">
    <property type="entry name" value="AMPK1_CBM"/>
    <property type="match status" value="1"/>
</dbReference>
<dbReference type="CDD" id="cd02859">
    <property type="entry name" value="E_set_AMPKbeta_like_N"/>
    <property type="match status" value="1"/>
</dbReference>
<feature type="compositionally biased region" description="Basic residues" evidence="2">
    <location>
        <begin position="574"/>
        <end position="591"/>
    </location>
</feature>
<feature type="compositionally biased region" description="Polar residues" evidence="2">
    <location>
        <begin position="91"/>
        <end position="100"/>
    </location>
</feature>
<feature type="compositionally biased region" description="Polar residues" evidence="2">
    <location>
        <begin position="536"/>
        <end position="552"/>
    </location>
</feature>
<dbReference type="GO" id="GO:0019901">
    <property type="term" value="F:protein kinase binding"/>
    <property type="evidence" value="ECO:0007669"/>
    <property type="project" value="TreeGrafter"/>
</dbReference>
<feature type="compositionally biased region" description="Basic and acidic residues" evidence="2">
    <location>
        <begin position="340"/>
        <end position="356"/>
    </location>
</feature>
<protein>
    <submittedName>
        <fullName evidence="4">Carbohydrate-binding module family 48 protein</fullName>
    </submittedName>
</protein>
<feature type="compositionally biased region" description="Polar residues" evidence="2">
    <location>
        <begin position="165"/>
        <end position="175"/>
    </location>
</feature>
<dbReference type="GO" id="GO:0007165">
    <property type="term" value="P:signal transduction"/>
    <property type="evidence" value="ECO:0007669"/>
    <property type="project" value="TreeGrafter"/>
</dbReference>
<dbReference type="SUPFAM" id="SSF81296">
    <property type="entry name" value="E set domains"/>
    <property type="match status" value="1"/>
</dbReference>
<comment type="similarity">
    <text evidence="1">Belongs to the CRP1/MDG1 family.</text>
</comment>
<dbReference type="EMBL" id="MU004349">
    <property type="protein sequence ID" value="KAF2655438.1"/>
    <property type="molecule type" value="Genomic_DNA"/>
</dbReference>
<feature type="region of interest" description="Disordered" evidence="2">
    <location>
        <begin position="91"/>
        <end position="373"/>
    </location>
</feature>
<feature type="compositionally biased region" description="Polar residues" evidence="2">
    <location>
        <begin position="216"/>
        <end position="228"/>
    </location>
</feature>
<dbReference type="InterPro" id="IPR013783">
    <property type="entry name" value="Ig-like_fold"/>
</dbReference>
<feature type="compositionally biased region" description="Basic and acidic residues" evidence="2">
    <location>
        <begin position="436"/>
        <end position="457"/>
    </location>
</feature>
<evidence type="ECO:0000259" key="3">
    <source>
        <dbReference type="Pfam" id="PF16561"/>
    </source>
</evidence>
<evidence type="ECO:0000256" key="1">
    <source>
        <dbReference type="ARBA" id="ARBA00038216"/>
    </source>
</evidence>
<feature type="compositionally biased region" description="Low complexity" evidence="2">
    <location>
        <begin position="526"/>
        <end position="535"/>
    </location>
</feature>
<dbReference type="Gene3D" id="2.60.40.10">
    <property type="entry name" value="Immunoglobulins"/>
    <property type="match status" value="1"/>
</dbReference>
<sequence>MGKYTFTWEHPAKEVTVTGDFDDWKQTVTLVKEDGIFKKTVELPKAKHQYKFVVDGNWVLNDTHPKEDDGKGIWNNILQPNDIKDEVSTLSSAAPESTTAALAGAVPKEETAKSTDSLPGAFPMTPAAETPGSEPQAFSVNPIPATEGAGNPVKLAPGEKVPDPSTFTSNTINSTVKEDQDEAEPEETVSVAPIPATAGAGNPIHLAPGEKVPDPSTLTSNTISSTARTDAASYEKSDSQPPQLGPVVLTPEAEREAKGGMFSLPPLAGNLIPESSLPQDTNAETEKDPGVTIQSAAPTSTTAALAGEVPKEPRGVPETVTESQKEAAFPPEASANAEAVEEKKELEQELLEKVPKEPPAAESSTTAKVGEAAAAGTAVAAGAATYLSYRAQDAKDKAAETVGLNGQATTTSEVPEVVTESQKEADVSPEASANKEAVEEKKEVEAELLKEVKKSTESGEPAPTVTAATSDTAPGLSEDALVDTKPLKSSSEPDALNADAKKPALPEPSQPAAIDSRDVSPMSKQPTTTEPTVTTGAESSKVETTTAPQTPQKDAPSSAKATPESVASSSAADKKKKRTSIFGKLKAKFKN</sequence>
<accession>A0A6A6T9A1</accession>
<name>A0A6A6T9A1_9PLEO</name>
<dbReference type="InterPro" id="IPR014756">
    <property type="entry name" value="Ig_E-set"/>
</dbReference>
<organism evidence="4 5">
    <name type="scientific">Lophiostoma macrostomum CBS 122681</name>
    <dbReference type="NCBI Taxonomy" id="1314788"/>
    <lineage>
        <taxon>Eukaryota</taxon>
        <taxon>Fungi</taxon>
        <taxon>Dikarya</taxon>
        <taxon>Ascomycota</taxon>
        <taxon>Pezizomycotina</taxon>
        <taxon>Dothideomycetes</taxon>
        <taxon>Pleosporomycetidae</taxon>
        <taxon>Pleosporales</taxon>
        <taxon>Lophiostomataceae</taxon>
        <taxon>Lophiostoma</taxon>
    </lineage>
</organism>
<dbReference type="PANTHER" id="PTHR10343:SF81">
    <property type="entry name" value="CRUCIFORM DNA-RECOGNIZING PROTEIN 1-RELATED"/>
    <property type="match status" value="1"/>
</dbReference>
<dbReference type="InterPro" id="IPR032640">
    <property type="entry name" value="AMPK1_CBM"/>
</dbReference>
<dbReference type="GO" id="GO:0005737">
    <property type="term" value="C:cytoplasm"/>
    <property type="evidence" value="ECO:0007669"/>
    <property type="project" value="TreeGrafter"/>
</dbReference>
<evidence type="ECO:0000313" key="4">
    <source>
        <dbReference type="EMBL" id="KAF2655438.1"/>
    </source>
</evidence>
<dbReference type="InterPro" id="IPR050827">
    <property type="entry name" value="CRP1_MDG1_kinase"/>
</dbReference>
<dbReference type="AlphaFoldDB" id="A0A6A6T9A1"/>
<evidence type="ECO:0000256" key="2">
    <source>
        <dbReference type="SAM" id="MobiDB-lite"/>
    </source>
</evidence>